<evidence type="ECO:0000313" key="2">
    <source>
        <dbReference type="EMBL" id="GAA4118947.1"/>
    </source>
</evidence>
<dbReference type="Proteomes" id="UP001501495">
    <property type="component" value="Unassembled WGS sequence"/>
</dbReference>
<name>A0ABP7XK17_9ACTN</name>
<keyword evidence="1" id="KW-0812">Transmembrane</keyword>
<feature type="transmembrane region" description="Helical" evidence="1">
    <location>
        <begin position="21"/>
        <end position="46"/>
    </location>
</feature>
<keyword evidence="1" id="KW-1133">Transmembrane helix</keyword>
<accession>A0ABP7XK17</accession>
<organism evidence="2 3">
    <name type="scientific">Nocardioides fonticola</name>
    <dbReference type="NCBI Taxonomy" id="450363"/>
    <lineage>
        <taxon>Bacteria</taxon>
        <taxon>Bacillati</taxon>
        <taxon>Actinomycetota</taxon>
        <taxon>Actinomycetes</taxon>
        <taxon>Propionibacteriales</taxon>
        <taxon>Nocardioidaceae</taxon>
        <taxon>Nocardioides</taxon>
    </lineage>
</organism>
<keyword evidence="1" id="KW-0472">Membrane</keyword>
<reference evidence="3" key="1">
    <citation type="journal article" date="2019" name="Int. J. Syst. Evol. Microbiol.">
        <title>The Global Catalogue of Microorganisms (GCM) 10K type strain sequencing project: providing services to taxonomists for standard genome sequencing and annotation.</title>
        <authorList>
            <consortium name="The Broad Institute Genomics Platform"/>
            <consortium name="The Broad Institute Genome Sequencing Center for Infectious Disease"/>
            <person name="Wu L."/>
            <person name="Ma J."/>
        </authorList>
    </citation>
    <scope>NUCLEOTIDE SEQUENCE [LARGE SCALE GENOMIC DNA]</scope>
    <source>
        <strain evidence="3">JCM 16703</strain>
    </source>
</reference>
<dbReference type="EMBL" id="BAAAZH010000013">
    <property type="protein sequence ID" value="GAA4118947.1"/>
    <property type="molecule type" value="Genomic_DNA"/>
</dbReference>
<evidence type="ECO:0008006" key="4">
    <source>
        <dbReference type="Google" id="ProtNLM"/>
    </source>
</evidence>
<feature type="transmembrane region" description="Helical" evidence="1">
    <location>
        <begin position="58"/>
        <end position="85"/>
    </location>
</feature>
<comment type="caution">
    <text evidence="2">The sequence shown here is derived from an EMBL/GenBank/DDBJ whole genome shotgun (WGS) entry which is preliminary data.</text>
</comment>
<evidence type="ECO:0000313" key="3">
    <source>
        <dbReference type="Proteomes" id="UP001501495"/>
    </source>
</evidence>
<proteinExistence type="predicted"/>
<evidence type="ECO:0000256" key="1">
    <source>
        <dbReference type="SAM" id="Phobius"/>
    </source>
</evidence>
<gene>
    <name evidence="2" type="ORF">GCM10022215_21070</name>
</gene>
<sequence length="104" mass="10811">MTGGRRAAPRAAEGRRPRRALLPQLGLAAALTALLVAWGYLVVVAVDFGGRARNGSGAAWFLLALATVGAVACLFLALLVGVRLVRLVLNPPTDRPSGGRRAAR</sequence>
<protein>
    <recommendedName>
        <fullName evidence="4">Integral membrane protein</fullName>
    </recommendedName>
</protein>
<dbReference type="RefSeq" id="WP_344733321.1">
    <property type="nucleotide sequence ID" value="NZ_BAAAZH010000013.1"/>
</dbReference>
<keyword evidence="3" id="KW-1185">Reference proteome</keyword>